<dbReference type="AlphaFoldDB" id="A0A4V0ZFZ8"/>
<accession>A0A4V0ZFZ8</accession>
<keyword evidence="2" id="KW-1185">Reference proteome</keyword>
<dbReference type="PANTHER" id="PTHR38978">
    <property type="entry name" value="DUF2787 DOMAIN-CONTAINING PROTEIN"/>
    <property type="match status" value="1"/>
</dbReference>
<evidence type="ECO:0000313" key="2">
    <source>
        <dbReference type="Proteomes" id="UP000290244"/>
    </source>
</evidence>
<dbReference type="OrthoDB" id="5589278at2"/>
<dbReference type="Proteomes" id="UP000290244">
    <property type="component" value="Chromosome"/>
</dbReference>
<name>A0A4V0ZFZ8_9GAMM</name>
<dbReference type="Gene3D" id="3.10.450.430">
    <property type="entry name" value="Protein of unknown function DUF2787"/>
    <property type="match status" value="1"/>
</dbReference>
<dbReference type="Pfam" id="PF10980">
    <property type="entry name" value="DUF2787"/>
    <property type="match status" value="1"/>
</dbReference>
<proteinExistence type="predicted"/>
<sequence>MRIKNDVDDWRFCYITDFCYVGYGYMAELSKDLDFNFEAGVFQNLFGTYPIEQAIEMYRTWESYFMYYVEDLKVFHISIEIDS</sequence>
<dbReference type="InterPro" id="IPR021248">
    <property type="entry name" value="DUF2787"/>
</dbReference>
<dbReference type="KEGG" id="lsd:EMK97_07390"/>
<dbReference type="RefSeq" id="WP_130600836.1">
    <property type="nucleotide sequence ID" value="NZ_CP034759.1"/>
</dbReference>
<dbReference type="EMBL" id="CP034759">
    <property type="protein sequence ID" value="QBG35550.1"/>
    <property type="molecule type" value="Genomic_DNA"/>
</dbReference>
<gene>
    <name evidence="1" type="ORF">EMK97_07390</name>
</gene>
<evidence type="ECO:0000313" key="1">
    <source>
        <dbReference type="EMBL" id="QBG35550.1"/>
    </source>
</evidence>
<dbReference type="PANTHER" id="PTHR38978:SF2">
    <property type="entry name" value="DUF2787 DOMAIN-CONTAINING PROTEIN"/>
    <property type="match status" value="1"/>
</dbReference>
<reference evidence="1 2" key="1">
    <citation type="submission" date="2018-12" db="EMBL/GenBank/DDBJ databases">
        <title>Complete genome of Litorilituus sediminis.</title>
        <authorList>
            <person name="Liu A."/>
            <person name="Rong J."/>
        </authorList>
    </citation>
    <scope>NUCLEOTIDE SEQUENCE [LARGE SCALE GENOMIC DNA]</scope>
    <source>
        <strain evidence="1 2">JCM 17549</strain>
    </source>
</reference>
<organism evidence="1 2">
    <name type="scientific">Litorilituus sediminis</name>
    <dbReference type="NCBI Taxonomy" id="718192"/>
    <lineage>
        <taxon>Bacteria</taxon>
        <taxon>Pseudomonadati</taxon>
        <taxon>Pseudomonadota</taxon>
        <taxon>Gammaproteobacteria</taxon>
        <taxon>Alteromonadales</taxon>
        <taxon>Colwelliaceae</taxon>
        <taxon>Litorilituus</taxon>
    </lineage>
</organism>
<protein>
    <submittedName>
        <fullName evidence="1">DUF2787 domain-containing protein</fullName>
    </submittedName>
</protein>